<dbReference type="EMBL" id="JACBKZ010000014">
    <property type="protein sequence ID" value="KAF5932858.1"/>
    <property type="molecule type" value="Genomic_DNA"/>
</dbReference>
<keyword evidence="4" id="KW-1185">Reference proteome</keyword>
<dbReference type="AlphaFoldDB" id="A0A7J7FZ49"/>
<feature type="compositionally biased region" description="Polar residues" evidence="1">
    <location>
        <begin position="17"/>
        <end position="33"/>
    </location>
</feature>
<organism evidence="3 4">
    <name type="scientific">Camellia sinensis</name>
    <name type="common">Tea plant</name>
    <name type="synonym">Thea sinensis</name>
    <dbReference type="NCBI Taxonomy" id="4442"/>
    <lineage>
        <taxon>Eukaryota</taxon>
        <taxon>Viridiplantae</taxon>
        <taxon>Streptophyta</taxon>
        <taxon>Embryophyta</taxon>
        <taxon>Tracheophyta</taxon>
        <taxon>Spermatophyta</taxon>
        <taxon>Magnoliopsida</taxon>
        <taxon>eudicotyledons</taxon>
        <taxon>Gunneridae</taxon>
        <taxon>Pentapetalae</taxon>
        <taxon>asterids</taxon>
        <taxon>Ericales</taxon>
        <taxon>Theaceae</taxon>
        <taxon>Camellia</taxon>
    </lineage>
</organism>
<protein>
    <recommendedName>
        <fullName evidence="2">Reverse transcriptase Ty1/copia-type domain-containing protein</fullName>
    </recommendedName>
</protein>
<feature type="region of interest" description="Disordered" evidence="1">
    <location>
        <begin position="13"/>
        <end position="33"/>
    </location>
</feature>
<comment type="caution">
    <text evidence="3">The sequence shown here is derived from an EMBL/GenBank/DDBJ whole genome shotgun (WGS) entry which is preliminary data.</text>
</comment>
<sequence>MDDVESIIQHVLAKSGTLPSHDSSPTPSQLSMPTINHKVFVSNDGPMSPLLHHVEPPPSSPVELSPSLPPSLPTDRHSTQLLLLATGVFYQMDVKNAFLNGDLTEEVYMKPLLGSSVSSIKVCKLHRALYGLKQVPCAWFAKFSALKFLMILLTRLTPLDGHLLSDATLYRQLVSSHVYLTIPTTRATSERRVDQIVYAKEVGNGWLYDSLVVKLKRFQDFPEFQRVVSEKGSKEIAVREGGGRMVVVSFQSSDYLKENQALLTNLKENDAEVDDTIQNDVANGGEVATEQRPQEGNCGINDVVGMRNGSNPSLVVKTMSRDIGNTNQAGVSAVNMAVGNSTFNQRCYEGCIGEDEGVFTLGFMKSISGPEIKRPETKKSEISVELVRSLWPIDDMDFMSVDASRMAGGILCIWKSSKFSLSKCCCSRSFILLSGTISPDFSCVLINVYAPNDVDRRNHVWRALSNLKSEFSGPWCIGGISMRLGL</sequence>
<evidence type="ECO:0000313" key="4">
    <source>
        <dbReference type="Proteomes" id="UP000593564"/>
    </source>
</evidence>
<proteinExistence type="predicted"/>
<dbReference type="Pfam" id="PF07727">
    <property type="entry name" value="RVT_2"/>
    <property type="match status" value="1"/>
</dbReference>
<accession>A0A7J7FZ49</accession>
<reference evidence="3 4" key="2">
    <citation type="submission" date="2020-07" db="EMBL/GenBank/DDBJ databases">
        <title>Genome assembly of wild tea tree DASZ reveals pedigree and selection history of tea varieties.</title>
        <authorList>
            <person name="Zhang W."/>
        </authorList>
    </citation>
    <scope>NUCLEOTIDE SEQUENCE [LARGE SCALE GENOMIC DNA]</scope>
    <source>
        <strain evidence="4">cv. G240</strain>
        <tissue evidence="3">Leaf</tissue>
    </source>
</reference>
<feature type="domain" description="Reverse transcriptase Ty1/copia-type" evidence="2">
    <location>
        <begin position="88"/>
        <end position="145"/>
    </location>
</feature>
<dbReference type="InterPro" id="IPR013103">
    <property type="entry name" value="RVT_2"/>
</dbReference>
<evidence type="ECO:0000313" key="3">
    <source>
        <dbReference type="EMBL" id="KAF5932858.1"/>
    </source>
</evidence>
<feature type="region of interest" description="Disordered" evidence="1">
    <location>
        <begin position="50"/>
        <end position="71"/>
    </location>
</feature>
<dbReference type="Proteomes" id="UP000593564">
    <property type="component" value="Unassembled WGS sequence"/>
</dbReference>
<reference evidence="4" key="1">
    <citation type="journal article" date="2020" name="Nat. Commun.">
        <title>Genome assembly of wild tea tree DASZ reveals pedigree and selection history of tea varieties.</title>
        <authorList>
            <person name="Zhang W."/>
            <person name="Zhang Y."/>
            <person name="Qiu H."/>
            <person name="Guo Y."/>
            <person name="Wan H."/>
            <person name="Zhang X."/>
            <person name="Scossa F."/>
            <person name="Alseekh S."/>
            <person name="Zhang Q."/>
            <person name="Wang P."/>
            <person name="Xu L."/>
            <person name="Schmidt M.H."/>
            <person name="Jia X."/>
            <person name="Li D."/>
            <person name="Zhu A."/>
            <person name="Guo F."/>
            <person name="Chen W."/>
            <person name="Ni D."/>
            <person name="Usadel B."/>
            <person name="Fernie A.R."/>
            <person name="Wen W."/>
        </authorList>
    </citation>
    <scope>NUCLEOTIDE SEQUENCE [LARGE SCALE GENOMIC DNA]</scope>
    <source>
        <strain evidence="4">cv. G240</strain>
    </source>
</reference>
<name>A0A7J7FZ49_CAMSI</name>
<dbReference type="InterPro" id="IPR036691">
    <property type="entry name" value="Endo/exonu/phosph_ase_sf"/>
</dbReference>
<gene>
    <name evidence="3" type="ORF">HYC85_029029</name>
</gene>
<dbReference type="Gene3D" id="3.60.10.10">
    <property type="entry name" value="Endonuclease/exonuclease/phosphatase"/>
    <property type="match status" value="1"/>
</dbReference>
<evidence type="ECO:0000256" key="1">
    <source>
        <dbReference type="SAM" id="MobiDB-lite"/>
    </source>
</evidence>
<evidence type="ECO:0000259" key="2">
    <source>
        <dbReference type="Pfam" id="PF07727"/>
    </source>
</evidence>